<proteinExistence type="predicted"/>
<keyword evidence="2" id="KW-0732">Signal</keyword>
<feature type="chain" id="PRO_5040252137" description="Bifunctional inhibitor/plant lipid transfer protein/seed storage helical domain-containing protein" evidence="2">
    <location>
        <begin position="27"/>
        <end position="192"/>
    </location>
</feature>
<reference evidence="3" key="1">
    <citation type="journal article" date="2017" name="Gigascience">
        <title>The first near-complete assembly of the hexaploid bread wheat genome, Triticum aestivum.</title>
        <authorList>
            <person name="Zimin A.V."/>
            <person name="Puiu D."/>
            <person name="Hall R."/>
            <person name="Kingan S."/>
            <person name="Clavijo B.J."/>
            <person name="Salzberg S.L."/>
        </authorList>
    </citation>
    <scope>NUCLEOTIDE SEQUENCE</scope>
    <source>
        <tissue evidence="3">Leaf</tissue>
    </source>
</reference>
<evidence type="ECO:0000256" key="2">
    <source>
        <dbReference type="SAM" id="SignalP"/>
    </source>
</evidence>
<dbReference type="EMBL" id="CM022224">
    <property type="protein sequence ID" value="KAF7063622.1"/>
    <property type="molecule type" value="Genomic_DNA"/>
</dbReference>
<evidence type="ECO:0000313" key="3">
    <source>
        <dbReference type="EMBL" id="KAF7063622.1"/>
    </source>
</evidence>
<sequence>MAVATTSPMLGALLLLALFSAAGVHGAAPSSPLDQLCGSLGSFYVTPELCASALCVDAPPPAAPRAARRSSRRSRPGWRRPTPRRRRPASSPRSPSTRSASRRRPRRRTPTPGRACGRACSSTPAPSRRCGGRRGPSPRGDTAARGRCWTRRSTSRPGAPAWLARRRCPRRTTGSAPWPSSRTPSLHPCLPP</sequence>
<feature type="signal peptide" evidence="2">
    <location>
        <begin position="1"/>
        <end position="26"/>
    </location>
</feature>
<feature type="compositionally biased region" description="Polar residues" evidence="1">
    <location>
        <begin position="172"/>
        <end position="184"/>
    </location>
</feature>
<feature type="compositionally biased region" description="Low complexity" evidence="1">
    <location>
        <begin position="89"/>
        <end position="99"/>
    </location>
</feature>
<accession>A0A9R1KRE9</accession>
<dbReference type="AlphaFoldDB" id="A0A9R1KRE9"/>
<feature type="compositionally biased region" description="Basic residues" evidence="1">
    <location>
        <begin position="66"/>
        <end position="88"/>
    </location>
</feature>
<organism evidence="3">
    <name type="scientific">Triticum aestivum</name>
    <name type="common">Wheat</name>
    <dbReference type="NCBI Taxonomy" id="4565"/>
    <lineage>
        <taxon>Eukaryota</taxon>
        <taxon>Viridiplantae</taxon>
        <taxon>Streptophyta</taxon>
        <taxon>Embryophyta</taxon>
        <taxon>Tracheophyta</taxon>
        <taxon>Spermatophyta</taxon>
        <taxon>Magnoliopsida</taxon>
        <taxon>Liliopsida</taxon>
        <taxon>Poales</taxon>
        <taxon>Poaceae</taxon>
        <taxon>BOP clade</taxon>
        <taxon>Pooideae</taxon>
        <taxon>Triticodae</taxon>
        <taxon>Triticeae</taxon>
        <taxon>Triticinae</taxon>
        <taxon>Triticum</taxon>
    </lineage>
</organism>
<evidence type="ECO:0000256" key="1">
    <source>
        <dbReference type="SAM" id="MobiDB-lite"/>
    </source>
</evidence>
<feature type="compositionally biased region" description="Low complexity" evidence="1">
    <location>
        <begin position="124"/>
        <end position="140"/>
    </location>
</feature>
<comment type="caution">
    <text evidence="3">The sequence shown here is derived from an EMBL/GenBank/DDBJ whole genome shotgun (WGS) entry which is preliminary data.</text>
</comment>
<dbReference type="Proteomes" id="UP000815260">
    <property type="component" value="Chromosome 5B"/>
</dbReference>
<name>A0A9R1KRE9_WHEAT</name>
<feature type="non-terminal residue" evidence="3">
    <location>
        <position position="192"/>
    </location>
</feature>
<evidence type="ECO:0008006" key="4">
    <source>
        <dbReference type="Google" id="ProtNLM"/>
    </source>
</evidence>
<gene>
    <name evidence="3" type="ORF">CFC21_070133</name>
</gene>
<feature type="region of interest" description="Disordered" evidence="1">
    <location>
        <begin position="61"/>
        <end position="192"/>
    </location>
</feature>
<feature type="compositionally biased region" description="Basic residues" evidence="1">
    <location>
        <begin position="100"/>
        <end position="109"/>
    </location>
</feature>
<reference evidence="3" key="2">
    <citation type="submission" date="2020-03" db="EMBL/GenBank/DDBJ databases">
        <title>The second near-complete assembly of the hexaploid bread wheat (Triticum aestivum) genome.</title>
        <authorList>
            <person name="Zimin A.V."/>
            <person name="Puiu D."/>
            <person name="Shumante A."/>
            <person name="Alonge M."/>
            <person name="Salzberg S.L."/>
        </authorList>
    </citation>
    <scope>NUCLEOTIDE SEQUENCE</scope>
    <source>
        <tissue evidence="3">Leaf</tissue>
    </source>
</reference>
<protein>
    <recommendedName>
        <fullName evidence="4">Bifunctional inhibitor/plant lipid transfer protein/seed storage helical domain-containing protein</fullName>
    </recommendedName>
</protein>